<accession>A0AAU8Q4V9</accession>
<comment type="pathway">
    <text evidence="1">Siderophore biosynthesis.</text>
</comment>
<name>A0AAU8Q4V9_CORPS</name>
<dbReference type="InterPro" id="IPR037455">
    <property type="entry name" value="LucA/IucC-like"/>
</dbReference>
<dbReference type="EMBL" id="CP003540">
    <property type="protein sequence ID" value="AFK16639.1"/>
    <property type="molecule type" value="Genomic_DNA"/>
</dbReference>
<feature type="domain" description="Aerobactin siderophore biosynthesis IucA/IucC-like C-terminal" evidence="4">
    <location>
        <begin position="951"/>
        <end position="1109"/>
    </location>
</feature>
<feature type="domain" description="Aerobactin siderophore biosynthesis IucA/IucC N-terminal" evidence="3">
    <location>
        <begin position="690"/>
        <end position="934"/>
    </location>
</feature>
<dbReference type="Pfam" id="PF04183">
    <property type="entry name" value="IucA_IucC"/>
    <property type="match status" value="2"/>
</dbReference>
<evidence type="ECO:0000313" key="5">
    <source>
        <dbReference type="EMBL" id="AFK16639.1"/>
    </source>
</evidence>
<dbReference type="Pfam" id="PF06276">
    <property type="entry name" value="FhuF"/>
    <property type="match status" value="2"/>
</dbReference>
<feature type="domain" description="Aerobactin siderophore biosynthesis IucA/IucC N-terminal" evidence="3">
    <location>
        <begin position="145"/>
        <end position="382"/>
    </location>
</feature>
<evidence type="ECO:0000259" key="4">
    <source>
        <dbReference type="Pfam" id="PF06276"/>
    </source>
</evidence>
<reference evidence="5 6" key="1">
    <citation type="journal article" date="2013" name="J. Biotechnol.">
        <title>Genome sequence of Corynebacterium pseudotuberculosis biovar equi strain 258 and prediction of antigenic targets to improve biotechnological vaccine production.</title>
        <authorList>
            <person name="Soares S.C."/>
            <person name="Trost E."/>
            <person name="Ramos R.T."/>
            <person name="Carneiro A.R."/>
            <person name="Santos A.R."/>
            <person name="Pinto A.C."/>
            <person name="Barbosa E."/>
            <person name="Aburjaile F."/>
            <person name="Ali A."/>
            <person name="Diniz C.A."/>
            <person name="Hassan S.S."/>
            <person name="Fiaux K."/>
            <person name="Guimaraes L.C."/>
            <person name="Bakhtiar S.M."/>
            <person name="Pereira U."/>
            <person name="Almeida S.S."/>
            <person name="Abreu V.A."/>
            <person name="Rocha F.S."/>
            <person name="Dorella F.A."/>
            <person name="Miyoshi A."/>
            <person name="Silva A."/>
            <person name="Azevedo V."/>
            <person name="Tauch A."/>
        </authorList>
    </citation>
    <scope>NUCLEOTIDE SEQUENCE [LARGE SCALE GENOMIC DNA]</scope>
    <source>
        <strain evidence="5 6">258</strain>
    </source>
</reference>
<evidence type="ECO:0000259" key="3">
    <source>
        <dbReference type="Pfam" id="PF04183"/>
    </source>
</evidence>
<proteinExistence type="inferred from homology"/>
<dbReference type="GO" id="GO:0019290">
    <property type="term" value="P:siderophore biosynthetic process"/>
    <property type="evidence" value="ECO:0007669"/>
    <property type="project" value="InterPro"/>
</dbReference>
<dbReference type="PANTHER" id="PTHR34384:SF5">
    <property type="entry name" value="L-2,3-DIAMINOPROPANOATE--CITRATE LIGASE"/>
    <property type="match status" value="1"/>
</dbReference>
<dbReference type="KEGG" id="coe:CP258_05160"/>
<dbReference type="Proteomes" id="UP000006465">
    <property type="component" value="Chromosome"/>
</dbReference>
<dbReference type="RefSeq" id="WP_014655377.1">
    <property type="nucleotide sequence ID" value="NC_017945.3"/>
</dbReference>
<evidence type="ECO:0000313" key="6">
    <source>
        <dbReference type="Proteomes" id="UP000006465"/>
    </source>
</evidence>
<dbReference type="AlphaFoldDB" id="A0AAU8Q4V9"/>
<dbReference type="InterPro" id="IPR022770">
    <property type="entry name" value="IucA/IucC-like_C"/>
</dbReference>
<evidence type="ECO:0000256" key="1">
    <source>
        <dbReference type="ARBA" id="ARBA00004924"/>
    </source>
</evidence>
<protein>
    <submittedName>
        <fullName evidence="5">Siderophore biosynthesis protein</fullName>
    </submittedName>
</protein>
<organism evidence="5 6">
    <name type="scientific">Corynebacterium pseudotuberculosis 258</name>
    <dbReference type="NCBI Taxonomy" id="1168865"/>
    <lineage>
        <taxon>Bacteria</taxon>
        <taxon>Bacillati</taxon>
        <taxon>Actinomycetota</taxon>
        <taxon>Actinomycetes</taxon>
        <taxon>Mycobacteriales</taxon>
        <taxon>Corynebacteriaceae</taxon>
        <taxon>Corynebacterium</taxon>
    </lineage>
</organism>
<dbReference type="InterPro" id="IPR007310">
    <property type="entry name" value="Aerobactin_biosyn_IucA/IucC_N"/>
</dbReference>
<gene>
    <name evidence="5" type="ORF">CP258_05160</name>
</gene>
<dbReference type="PANTHER" id="PTHR34384">
    <property type="entry name" value="L-2,3-DIAMINOPROPANOATE--CITRATE LIGASE"/>
    <property type="match status" value="1"/>
</dbReference>
<dbReference type="Gene3D" id="1.10.510.40">
    <property type="match status" value="2"/>
</dbReference>
<feature type="domain" description="Aerobactin siderophore biosynthesis IucA/IucC-like C-terminal" evidence="4">
    <location>
        <begin position="412"/>
        <end position="525"/>
    </location>
</feature>
<evidence type="ECO:0000256" key="2">
    <source>
        <dbReference type="ARBA" id="ARBA00007832"/>
    </source>
</evidence>
<dbReference type="GO" id="GO:0016881">
    <property type="term" value="F:acid-amino acid ligase activity"/>
    <property type="evidence" value="ECO:0007669"/>
    <property type="project" value="UniProtKB-ARBA"/>
</dbReference>
<comment type="similarity">
    <text evidence="2">Belongs to the IucA/IucC family.</text>
</comment>
<sequence>MTNEKFEKVSKFKDFYLFYRSSEVDIHQRLIAALQQEKLLCDEAILEERVIKSWQNDSPAELLRKLAETGALAVDATNLDRTCEEIADGVMGLARARAGISSRWKEKREELSAETRSSLDQTPFSALVTAMLQRCSVANSSALLARCEQLVCDGHPSHPAAKTSLGLGESWPGVLPEQVESYELRFVAVPQEFVVAKGADMREELANLLPKFSQILEKELLKEGREEQAVIPVHPYQWYSVIRKEFSQEISDGVIQLLHATIPAEPLMSVRTVRVSDGIGSAHIKLALEVQLTGAVRGISESAVKAPLISSVLDSIMSLDSGFVPRTSDDEPGFNLVRDKASIRWAANVGIRAHCLGAILREDPAQNMRSGDVALPVATLMAQNPLTGNCVFKDLLKELSHSSCLETPELIEEWFSALGRLLFVPASALLARWGIALEPHPQNVVLVLRNGMPYKVFVRDLGGCRLWAKGPLLEHSVGQNIINEIAGTALSEDDAVRLVDKTFYPLVTNLYRNLLNCLFLEKHQVEDISTKLAHLLAGEYWRSRAAKFGSESPMQTSMEEHLLLVYGRLLGSKLPVKRVLGMRLSGAVTEQEYVFDQNPLELKAFLSQKHLYGKIERSIDWAESCVHNRVNAAAKDEGLSESDLAVLSKDIRNATENLSLVRTQVEQRINKNSRSLWTLIQYLPPHEAMVTADSIGISGHNVHPLAKLRRGFSTEESVSYGPESYSTVDLRLLAVRRDLLETSAATGFHDFFTRHFAAHIDAAAKELCRLGHDAQKFEIIPVHPWQWQHVISEIYAQEINDGAVVIIPHVTLAVRPTISLRTAIPHAPSELEQRPFIKCAVDVVLTSTRRSISQNSALGTPRVAKLVKQAVAYVQENMGASPRVKVIPELSGVTLARGMRNSDEAARRGLSVLLRDDAANYLEDGEIAISACALRGHEGILASPLQELGLDFLRRYTFDLMSTVLSLMSFRGIALEQHLQNTMVRIAFVNGKPVYRGLLLRDFSGLRAYLPRLNQWCEQNPFEPKAITLTEDYEEFINKGFYASVFGNLDGIVAEIASFHGADIDELWKIVCVEIERFIDGLPCPLPEDDAQWLRREAIRRKGFLSMGMDNTGKDIYIDVANPLQCIKR</sequence>